<comment type="subcellular location">
    <subcellularLocation>
        <location evidence="9">Cell membrane</location>
        <topology evidence="9">Lipid-anchor</topology>
    </subcellularLocation>
    <subcellularLocation>
        <location evidence="1">Membrane</location>
    </subcellularLocation>
</comment>
<evidence type="ECO:0000256" key="8">
    <source>
        <dbReference type="ARBA" id="ARBA00023288"/>
    </source>
</evidence>
<dbReference type="InterPro" id="IPR003423">
    <property type="entry name" value="OMP_efflux"/>
</dbReference>
<evidence type="ECO:0000256" key="5">
    <source>
        <dbReference type="ARBA" id="ARBA00022729"/>
    </source>
</evidence>
<feature type="chain" id="PRO_5014207271" evidence="9">
    <location>
        <begin position="21"/>
        <end position="480"/>
    </location>
</feature>
<dbReference type="RefSeq" id="WP_103321382.1">
    <property type="nucleotide sequence ID" value="NZ_PPTF01000073.1"/>
</dbReference>
<dbReference type="Gene3D" id="1.20.1600.10">
    <property type="entry name" value="Outer membrane efflux proteins (OEP)"/>
    <property type="match status" value="1"/>
</dbReference>
<dbReference type="PROSITE" id="PS51257">
    <property type="entry name" value="PROKAR_LIPOPROTEIN"/>
    <property type="match status" value="1"/>
</dbReference>
<gene>
    <name evidence="11" type="ORF">C2134_17570</name>
</gene>
<evidence type="ECO:0000256" key="3">
    <source>
        <dbReference type="ARBA" id="ARBA00022452"/>
    </source>
</evidence>
<keyword evidence="6 9" id="KW-0472">Membrane</keyword>
<evidence type="ECO:0000256" key="7">
    <source>
        <dbReference type="ARBA" id="ARBA00023139"/>
    </source>
</evidence>
<keyword evidence="3 9" id="KW-1134">Transmembrane beta strand</keyword>
<proteinExistence type="inferred from homology"/>
<evidence type="ECO:0000256" key="6">
    <source>
        <dbReference type="ARBA" id="ARBA00023136"/>
    </source>
</evidence>
<dbReference type="GO" id="GO:0005886">
    <property type="term" value="C:plasma membrane"/>
    <property type="evidence" value="ECO:0007669"/>
    <property type="project" value="UniProtKB-SubCell"/>
</dbReference>
<evidence type="ECO:0000256" key="9">
    <source>
        <dbReference type="RuleBase" id="RU362097"/>
    </source>
</evidence>
<protein>
    <submittedName>
        <fullName evidence="11">Fusaric acid resistance protein</fullName>
    </submittedName>
</protein>
<keyword evidence="12" id="KW-1185">Reference proteome</keyword>
<sequence>MHRFYVAVSWLLAAALAGCANPGDNGPRARLLDPNSLEAGAAIAAAADKAGWPRDDWWRALNDAQLDELVAAGLAGNPNLQAAQARLAQAKALAGVAESATLPQVNAELSFTRQRYSEQDFIPPPEAGNYSWYNHATLNAGYDLDLWGRQRTALAAALDQAEVWAAEAQLARLNLATAIVRDYAQLAVQYEVKDLLRESLAQRERFLLLSKKRKAAGLGTEAEVVLNESRLPALRNQIEQVDENISLLGKQLAALAGKGPGAGEALRRPALRLGQHPVTLPSALPAELIGRRPDVVAKRWQVEAEAKKIDAARATFYPNIDLQAFIGFQSIGFDNFPSTATGVRGIGPAITLPIFEGGRLRSQLGAQAAAYDAAVAGYNASVVHALNEVAASVVRSRSLAEQQKQAEQARASAERALKLAQQGFRAGLSEQDGVLSARLSLLDARQQLVRIHGERLDSYAALMSALGGGVAVHHPQGQGR</sequence>
<dbReference type="SUPFAM" id="SSF56954">
    <property type="entry name" value="Outer membrane efflux proteins (OEP)"/>
    <property type="match status" value="1"/>
</dbReference>
<feature type="signal peptide" evidence="9">
    <location>
        <begin position="1"/>
        <end position="20"/>
    </location>
</feature>
<evidence type="ECO:0000256" key="2">
    <source>
        <dbReference type="ARBA" id="ARBA00007613"/>
    </source>
</evidence>
<reference evidence="11 12" key="1">
    <citation type="submission" date="2018-01" db="EMBL/GenBank/DDBJ databases">
        <title>Genomic Sequence of Chromobacterium MWU13-2610 from wild cranberry bogs within the Cape Cod National Seashore.</title>
        <authorList>
            <person name="O'Hara-Hanley K."/>
            <person name="Soby S."/>
            <person name="Harrison A."/>
        </authorList>
    </citation>
    <scope>NUCLEOTIDE SEQUENCE [LARGE SCALE GENOMIC DNA]</scope>
    <source>
        <strain evidence="11 12">MWU13-2610</strain>
    </source>
</reference>
<keyword evidence="7 9" id="KW-0564">Palmitate</keyword>
<comment type="caution">
    <text evidence="11">The sequence shown here is derived from an EMBL/GenBank/DDBJ whole genome shotgun (WGS) entry which is preliminary data.</text>
</comment>
<organism evidence="11 12">
    <name type="scientific">Chromobacterium sinusclupearum</name>
    <dbReference type="NCBI Taxonomy" id="2077146"/>
    <lineage>
        <taxon>Bacteria</taxon>
        <taxon>Pseudomonadati</taxon>
        <taxon>Pseudomonadota</taxon>
        <taxon>Betaproteobacteria</taxon>
        <taxon>Neisseriales</taxon>
        <taxon>Chromobacteriaceae</taxon>
        <taxon>Chromobacterium</taxon>
    </lineage>
</organism>
<keyword evidence="4 9" id="KW-0812">Transmembrane</keyword>
<dbReference type="InterPro" id="IPR010131">
    <property type="entry name" value="MdtP/NodT-like"/>
</dbReference>
<evidence type="ECO:0000256" key="1">
    <source>
        <dbReference type="ARBA" id="ARBA00004370"/>
    </source>
</evidence>
<evidence type="ECO:0000313" key="11">
    <source>
        <dbReference type="EMBL" id="POA97629.1"/>
    </source>
</evidence>
<dbReference type="PANTHER" id="PTHR30203">
    <property type="entry name" value="OUTER MEMBRANE CATION EFFLUX PROTEIN"/>
    <property type="match status" value="1"/>
</dbReference>
<dbReference type="GO" id="GO:0015562">
    <property type="term" value="F:efflux transmembrane transporter activity"/>
    <property type="evidence" value="ECO:0007669"/>
    <property type="project" value="InterPro"/>
</dbReference>
<dbReference type="Gene3D" id="2.20.200.10">
    <property type="entry name" value="Outer membrane efflux proteins (OEP)"/>
    <property type="match status" value="1"/>
</dbReference>
<evidence type="ECO:0000256" key="4">
    <source>
        <dbReference type="ARBA" id="ARBA00022692"/>
    </source>
</evidence>
<evidence type="ECO:0000256" key="10">
    <source>
        <dbReference type="SAM" id="Coils"/>
    </source>
</evidence>
<dbReference type="NCBIfam" id="TIGR01845">
    <property type="entry name" value="outer_NodT"/>
    <property type="match status" value="1"/>
</dbReference>
<dbReference type="PANTHER" id="PTHR30203:SF20">
    <property type="entry name" value="MULTIDRUG RESISTANCE OUTER MEMBRANE PROTEIN MDTP-RELATED"/>
    <property type="match status" value="1"/>
</dbReference>
<keyword evidence="8 9" id="KW-0449">Lipoprotein</keyword>
<dbReference type="Proteomes" id="UP000236416">
    <property type="component" value="Unassembled WGS sequence"/>
</dbReference>
<keyword evidence="10" id="KW-0175">Coiled coil</keyword>
<dbReference type="EMBL" id="PPTF01000073">
    <property type="protein sequence ID" value="POA97629.1"/>
    <property type="molecule type" value="Genomic_DNA"/>
</dbReference>
<evidence type="ECO:0000313" key="12">
    <source>
        <dbReference type="Proteomes" id="UP000236416"/>
    </source>
</evidence>
<feature type="coiled-coil region" evidence="10">
    <location>
        <begin position="396"/>
        <end position="423"/>
    </location>
</feature>
<comment type="similarity">
    <text evidence="2 9">Belongs to the outer membrane factor (OMF) (TC 1.B.17) family.</text>
</comment>
<accession>A0A2K4MKU5</accession>
<dbReference type="AlphaFoldDB" id="A0A2K4MKU5"/>
<name>A0A2K4MKU5_9NEIS</name>
<keyword evidence="5 9" id="KW-0732">Signal</keyword>
<dbReference type="Pfam" id="PF02321">
    <property type="entry name" value="OEP"/>
    <property type="match status" value="2"/>
</dbReference>